<sequence>MGCKANLGGEREYNNYYKPAADYYEEAAAAYDNYYDDQNVYSSAVDCTLSLGTPSTRLGGNGNERPPPDAAAESRRVKPSGGRGGASGSSDPLATRRCANCDTTSTPLWRNGPRGPKSLCNACGIRFKKEEKRAAAAAEAANNGGRESMMMRESWPGAAHHSQMPYDNYASPAAYALETDTPGFQSQSGEEEDNTSSDPVFEADSGLHIDALGNTPPNPIYNSTLALIDEVIKDDAQPHILHKEDRGKQIVPIQGLEDNQHPYTILYPPLPRSRLSPFANEFIPTMPNSFAALFNQGDATETLEPLTSEDPLANLDGRNMALSNNAIEDMPHERDEPILYTHSDGEDRAFIDYKLKPLQIDISRCSKTPLFLGRVFKGRKTFSPSQVVTRSKARLLTEGRKKNPVGFLEETDDTENSFTNDIIQAFKQCCPVKKEAASKIPKQPLTRSQKKKAKKKVKLAKDIMQAFPELSGCSLDLPDFCSCCKQFGHTNCKEGIRSSRWTRRDATKTNVNAQGISQTRASKPLQQDTKFEQQLTTDPKEAFSDVDMVINLDTHQATDPRVALPIVTPAQLDISTSPHVTGLRQYPSDFVDGLKQTKEADLEHTQEQSIEESMDAMAAQVHPSPSMVLASLPAVLGVHSSPLISPCHTSIERWLWGKSSQCIDFFLPATVRQYAPMSSPIAHSDFMQVKVPIQAFTQFDMNNVPGLKLEGAVDDSHVLVHVPLSSFAQFQREEVPGAVPVALTRTGAPMSL</sequence>
<dbReference type="GO" id="GO:0008270">
    <property type="term" value="F:zinc ion binding"/>
    <property type="evidence" value="ECO:0007669"/>
    <property type="project" value="UniProtKB-KW"/>
</dbReference>
<evidence type="ECO:0000259" key="10">
    <source>
        <dbReference type="PROSITE" id="PS50114"/>
    </source>
</evidence>
<evidence type="ECO:0000256" key="6">
    <source>
        <dbReference type="ARBA" id="ARBA00023163"/>
    </source>
</evidence>
<protein>
    <recommendedName>
        <fullName evidence="10">GATA-type domain-containing protein</fullName>
    </recommendedName>
</protein>
<evidence type="ECO:0000256" key="8">
    <source>
        <dbReference type="PROSITE-ProRule" id="PRU00094"/>
    </source>
</evidence>
<dbReference type="GO" id="GO:0006355">
    <property type="term" value="P:regulation of DNA-templated transcription"/>
    <property type="evidence" value="ECO:0007669"/>
    <property type="project" value="InterPro"/>
</dbReference>
<gene>
    <name evidence="11" type="ORF">CCAM_LOCUS24515</name>
</gene>
<dbReference type="PANTHER" id="PTHR46813:SF16">
    <property type="entry name" value="GATA TRANSCRIPTION FACTOR 18"/>
    <property type="match status" value="1"/>
</dbReference>
<evidence type="ECO:0000313" key="12">
    <source>
        <dbReference type="Proteomes" id="UP000595140"/>
    </source>
</evidence>
<dbReference type="SMART" id="SM00401">
    <property type="entry name" value="ZnF_GATA"/>
    <property type="match status" value="1"/>
</dbReference>
<dbReference type="PROSITE" id="PS50114">
    <property type="entry name" value="GATA_ZN_FINGER_2"/>
    <property type="match status" value="1"/>
</dbReference>
<keyword evidence="2 8" id="KW-0863">Zinc-finger</keyword>
<dbReference type="CDD" id="cd00202">
    <property type="entry name" value="ZnF_GATA"/>
    <property type="match status" value="1"/>
</dbReference>
<keyword evidence="1" id="KW-0479">Metal-binding</keyword>
<organism evidence="11 12">
    <name type="scientific">Cuscuta campestris</name>
    <dbReference type="NCBI Taxonomy" id="132261"/>
    <lineage>
        <taxon>Eukaryota</taxon>
        <taxon>Viridiplantae</taxon>
        <taxon>Streptophyta</taxon>
        <taxon>Embryophyta</taxon>
        <taxon>Tracheophyta</taxon>
        <taxon>Spermatophyta</taxon>
        <taxon>Magnoliopsida</taxon>
        <taxon>eudicotyledons</taxon>
        <taxon>Gunneridae</taxon>
        <taxon>Pentapetalae</taxon>
        <taxon>asterids</taxon>
        <taxon>lamiids</taxon>
        <taxon>Solanales</taxon>
        <taxon>Convolvulaceae</taxon>
        <taxon>Cuscuteae</taxon>
        <taxon>Cuscuta</taxon>
        <taxon>Cuscuta subgen. Grammica</taxon>
        <taxon>Cuscuta sect. Cleistogrammica</taxon>
    </lineage>
</organism>
<dbReference type="Pfam" id="PF00320">
    <property type="entry name" value="GATA"/>
    <property type="match status" value="1"/>
</dbReference>
<dbReference type="EMBL" id="OOIL02002424">
    <property type="protein sequence ID" value="VFQ82739.1"/>
    <property type="molecule type" value="Genomic_DNA"/>
</dbReference>
<keyword evidence="4" id="KW-0805">Transcription regulation</keyword>
<keyword evidence="3" id="KW-0862">Zinc</keyword>
<evidence type="ECO:0000313" key="11">
    <source>
        <dbReference type="EMBL" id="VFQ82739.1"/>
    </source>
</evidence>
<reference evidence="11 12" key="1">
    <citation type="submission" date="2018-04" db="EMBL/GenBank/DDBJ databases">
        <authorList>
            <person name="Vogel A."/>
        </authorList>
    </citation>
    <scope>NUCLEOTIDE SEQUENCE [LARGE SCALE GENOMIC DNA]</scope>
</reference>
<keyword evidence="12" id="KW-1185">Reference proteome</keyword>
<evidence type="ECO:0000256" key="2">
    <source>
        <dbReference type="ARBA" id="ARBA00022771"/>
    </source>
</evidence>
<dbReference type="InterPro" id="IPR000679">
    <property type="entry name" value="Znf_GATA"/>
</dbReference>
<evidence type="ECO:0000256" key="5">
    <source>
        <dbReference type="ARBA" id="ARBA00023125"/>
    </source>
</evidence>
<evidence type="ECO:0000256" key="3">
    <source>
        <dbReference type="ARBA" id="ARBA00022833"/>
    </source>
</evidence>
<dbReference type="PROSITE" id="PS00344">
    <property type="entry name" value="GATA_ZN_FINGER_1"/>
    <property type="match status" value="1"/>
</dbReference>
<dbReference type="AlphaFoldDB" id="A0A484M2A5"/>
<accession>A0A484M2A5</accession>
<dbReference type="OrthoDB" id="2162994at2759"/>
<comment type="similarity">
    <text evidence="7">Belongs to the type IV zinc-finger family. Class B subfamily.</text>
</comment>
<evidence type="ECO:0000256" key="9">
    <source>
        <dbReference type="SAM" id="MobiDB-lite"/>
    </source>
</evidence>
<feature type="region of interest" description="Disordered" evidence="9">
    <location>
        <begin position="180"/>
        <end position="202"/>
    </location>
</feature>
<proteinExistence type="inferred from homology"/>
<name>A0A484M2A5_9ASTE</name>
<dbReference type="PANTHER" id="PTHR46813">
    <property type="entry name" value="GATA TRANSCRIPTION FACTOR 18"/>
    <property type="match status" value="1"/>
</dbReference>
<keyword evidence="6" id="KW-0804">Transcription</keyword>
<dbReference type="InterPro" id="IPR013088">
    <property type="entry name" value="Znf_NHR/GATA"/>
</dbReference>
<evidence type="ECO:0000256" key="1">
    <source>
        <dbReference type="ARBA" id="ARBA00022723"/>
    </source>
</evidence>
<evidence type="ECO:0000256" key="4">
    <source>
        <dbReference type="ARBA" id="ARBA00023015"/>
    </source>
</evidence>
<keyword evidence="5" id="KW-0238">DNA-binding</keyword>
<feature type="region of interest" description="Disordered" evidence="9">
    <location>
        <begin position="53"/>
        <end position="97"/>
    </location>
</feature>
<dbReference type="SUPFAM" id="SSF57716">
    <property type="entry name" value="Glucocorticoid receptor-like (DNA-binding domain)"/>
    <property type="match status" value="1"/>
</dbReference>
<evidence type="ECO:0000256" key="7">
    <source>
        <dbReference type="ARBA" id="ARBA00024019"/>
    </source>
</evidence>
<feature type="domain" description="GATA-type" evidence="10">
    <location>
        <begin position="92"/>
        <end position="128"/>
    </location>
</feature>
<dbReference type="Gene3D" id="3.30.50.10">
    <property type="entry name" value="Erythroid Transcription Factor GATA-1, subunit A"/>
    <property type="match status" value="1"/>
</dbReference>
<dbReference type="GO" id="GO:0043565">
    <property type="term" value="F:sequence-specific DNA binding"/>
    <property type="evidence" value="ECO:0007669"/>
    <property type="project" value="InterPro"/>
</dbReference>
<dbReference type="Proteomes" id="UP000595140">
    <property type="component" value="Unassembled WGS sequence"/>
</dbReference>